<dbReference type="SUPFAM" id="SSF48452">
    <property type="entry name" value="TPR-like"/>
    <property type="match status" value="1"/>
</dbReference>
<dbReference type="Pfam" id="PF14559">
    <property type="entry name" value="TPR_19"/>
    <property type="match status" value="1"/>
</dbReference>
<feature type="repeat" description="TPR" evidence="2">
    <location>
        <begin position="139"/>
        <end position="172"/>
    </location>
</feature>
<keyword evidence="4" id="KW-0472">Membrane</keyword>
<dbReference type="PROSITE" id="PS50005">
    <property type="entry name" value="TPR"/>
    <property type="match status" value="1"/>
</dbReference>
<evidence type="ECO:0000313" key="6">
    <source>
        <dbReference type="EMBL" id="KAI6651982.1"/>
    </source>
</evidence>
<evidence type="ECO:0000259" key="5">
    <source>
        <dbReference type="PROSITE" id="PS51184"/>
    </source>
</evidence>
<keyword evidence="4" id="KW-0812">Transmembrane</keyword>
<reference evidence="6 7" key="1">
    <citation type="journal article" date="2023" name="BMC Biol.">
        <title>The compact genome of the sponge Oopsacas minuta (Hexactinellida) is lacking key metazoan core genes.</title>
        <authorList>
            <person name="Santini S."/>
            <person name="Schenkelaars Q."/>
            <person name="Jourda C."/>
            <person name="Duchesne M."/>
            <person name="Belahbib H."/>
            <person name="Rocher C."/>
            <person name="Selva M."/>
            <person name="Riesgo A."/>
            <person name="Vervoort M."/>
            <person name="Leys S.P."/>
            <person name="Kodjabachian L."/>
            <person name="Le Bivic A."/>
            <person name="Borchiellini C."/>
            <person name="Claverie J.M."/>
            <person name="Renard E."/>
        </authorList>
    </citation>
    <scope>NUCLEOTIDE SEQUENCE [LARGE SCALE GENOMIC DNA]</scope>
    <source>
        <strain evidence="6">SPO-2</strain>
    </source>
</reference>
<proteinExistence type="predicted"/>
<dbReference type="GO" id="GO:0000987">
    <property type="term" value="F:cis-regulatory region sequence-specific DNA binding"/>
    <property type="evidence" value="ECO:0007669"/>
    <property type="project" value="TreeGrafter"/>
</dbReference>
<dbReference type="PANTHER" id="PTHR12480">
    <property type="entry name" value="ARGININE DEMETHYLASE AND LYSYL-HYDROXYLASE JMJD"/>
    <property type="match status" value="1"/>
</dbReference>
<name>A0AAV7JT54_9METZ</name>
<feature type="compositionally biased region" description="Polar residues" evidence="3">
    <location>
        <begin position="1"/>
        <end position="16"/>
    </location>
</feature>
<dbReference type="GO" id="GO:0005634">
    <property type="term" value="C:nucleus"/>
    <property type="evidence" value="ECO:0007669"/>
    <property type="project" value="TreeGrafter"/>
</dbReference>
<feature type="region of interest" description="Disordered" evidence="3">
    <location>
        <begin position="1"/>
        <end position="39"/>
    </location>
</feature>
<keyword evidence="4" id="KW-1133">Transmembrane helix</keyword>
<dbReference type="PROSITE" id="PS51184">
    <property type="entry name" value="JMJC"/>
    <property type="match status" value="1"/>
</dbReference>
<protein>
    <recommendedName>
        <fullName evidence="5">JmjC domain-containing protein</fullName>
    </recommendedName>
</protein>
<dbReference type="PANTHER" id="PTHR12480:SF21">
    <property type="entry name" value="JMJC DOMAIN-CONTAINING PROTEIN 8"/>
    <property type="match status" value="1"/>
</dbReference>
<organism evidence="6 7">
    <name type="scientific">Oopsacas minuta</name>
    <dbReference type="NCBI Taxonomy" id="111878"/>
    <lineage>
        <taxon>Eukaryota</taxon>
        <taxon>Metazoa</taxon>
        <taxon>Porifera</taxon>
        <taxon>Hexactinellida</taxon>
        <taxon>Hexasterophora</taxon>
        <taxon>Lyssacinosida</taxon>
        <taxon>Leucopsacidae</taxon>
        <taxon>Oopsacas</taxon>
    </lineage>
</organism>
<dbReference type="SUPFAM" id="SSF51197">
    <property type="entry name" value="Clavaminate synthase-like"/>
    <property type="match status" value="1"/>
</dbReference>
<evidence type="ECO:0000256" key="2">
    <source>
        <dbReference type="PROSITE-ProRule" id="PRU00339"/>
    </source>
</evidence>
<evidence type="ECO:0000256" key="1">
    <source>
        <dbReference type="PROSITE-ProRule" id="PRU00023"/>
    </source>
</evidence>
<keyword evidence="2" id="KW-0802">TPR repeat</keyword>
<dbReference type="Gene3D" id="1.25.40.10">
    <property type="entry name" value="Tetratricopeptide repeat domain"/>
    <property type="match status" value="1"/>
</dbReference>
<comment type="caution">
    <text evidence="6">The sequence shown here is derived from an EMBL/GenBank/DDBJ whole genome shotgun (WGS) entry which is preliminary data.</text>
</comment>
<keyword evidence="7" id="KW-1185">Reference proteome</keyword>
<dbReference type="Gene3D" id="2.60.120.650">
    <property type="entry name" value="Cupin"/>
    <property type="match status" value="1"/>
</dbReference>
<dbReference type="SMART" id="SM00248">
    <property type="entry name" value="ANK"/>
    <property type="match status" value="2"/>
</dbReference>
<dbReference type="EMBL" id="JAKMXF010000300">
    <property type="protein sequence ID" value="KAI6651982.1"/>
    <property type="molecule type" value="Genomic_DNA"/>
</dbReference>
<evidence type="ECO:0000256" key="3">
    <source>
        <dbReference type="SAM" id="MobiDB-lite"/>
    </source>
</evidence>
<evidence type="ECO:0000256" key="4">
    <source>
        <dbReference type="SAM" id="Phobius"/>
    </source>
</evidence>
<evidence type="ECO:0000313" key="7">
    <source>
        <dbReference type="Proteomes" id="UP001165289"/>
    </source>
</evidence>
<dbReference type="InterPro" id="IPR003347">
    <property type="entry name" value="JmjC_dom"/>
</dbReference>
<feature type="compositionally biased region" description="Basic and acidic residues" evidence="3">
    <location>
        <begin position="17"/>
        <end position="26"/>
    </location>
</feature>
<accession>A0AAV7JT54</accession>
<feature type="domain" description="JmjC" evidence="5">
    <location>
        <begin position="643"/>
        <end position="775"/>
    </location>
</feature>
<sequence>MSSNIRQRPQPSTTAKDSQRKDDKPPKAKKSQPSTPQQDPKVYRNALLITVILIISAIFLYLFYPNSQRLFSTDNSRPLANGRKFSNKEKDKEFEERLSSYNCSELLLHARSMVTRGVDWYDSALDLLAACAIQEPNNSGVRWNMAVVLLKMGRYDEARIWMEEAVELDPKEASYRKGLSEFYMYRNMYKSAGPHLEAYLQNKGGVVDWPLLLNELYMIRDDEKSFLLEMFDKDDLKQIVDQMIVCYIETGDFRKADQSYDILSSLWPDDQLLHLHYSTFSFGIGIPLRGAVELQRFMILEFIKQERGSLHEAYNVVGEQSLLLLTSGINSHIISMVRALLRSPDSASEIMNDACELVEKDFNSLRDNNLYLTVIRRVLERCLARQNLVKPFVNKGALLYINNQFGWTPLLQACSLDSNNFLDQLVAAGADRNARNALGQTCLHIATMYGSFNLVKYLSRTDFNFSSGDLFQKTAGDLACQQRWAAEKFFNALGLKIPRGCLIEPAFVASKPTRLGGWLEGPQAIPDDLKSDSCGIDVLETISPERFLIDYLSIQKPVLIRNILKDRNKLKLSFQRQNLEKKFGSLTFQSKAVNYGVVMTSLDNTTELILSDFMVKMTNIFTENNQLLIEEIFPSDSIYQNIPDDSALLEDFKLPEILSPDKQNIHLRNYKFYIGPALSGVPPHFHSHSWDVLLYGQRRLFLFPPNKAFFSKQHVLDWYRDDVLNSIEDKGYLGCTQDSGDLLYIPDMWGQAVLNIKESIGFSQEFEHGLSEFSI</sequence>
<dbReference type="InterPro" id="IPR019734">
    <property type="entry name" value="TPR_rpt"/>
</dbReference>
<dbReference type="InterPro" id="IPR050910">
    <property type="entry name" value="JMJD6_ArgDemeth/LysHydrox"/>
</dbReference>
<feature type="transmembrane region" description="Helical" evidence="4">
    <location>
        <begin position="46"/>
        <end position="64"/>
    </location>
</feature>
<feature type="repeat" description="ANK" evidence="1">
    <location>
        <begin position="405"/>
        <end position="437"/>
    </location>
</feature>
<dbReference type="PROSITE" id="PS50088">
    <property type="entry name" value="ANK_REPEAT"/>
    <property type="match status" value="1"/>
</dbReference>
<keyword evidence="1" id="KW-0040">ANK repeat</keyword>
<dbReference type="InterPro" id="IPR011990">
    <property type="entry name" value="TPR-like_helical_dom_sf"/>
</dbReference>
<dbReference type="AlphaFoldDB" id="A0AAV7JT54"/>
<dbReference type="Proteomes" id="UP001165289">
    <property type="component" value="Unassembled WGS sequence"/>
</dbReference>
<dbReference type="Gene3D" id="1.25.40.20">
    <property type="entry name" value="Ankyrin repeat-containing domain"/>
    <property type="match status" value="1"/>
</dbReference>
<dbReference type="Pfam" id="PF12796">
    <property type="entry name" value="Ank_2"/>
    <property type="match status" value="1"/>
</dbReference>
<dbReference type="InterPro" id="IPR036770">
    <property type="entry name" value="Ankyrin_rpt-contain_sf"/>
</dbReference>
<gene>
    <name evidence="6" type="ORF">LOD99_4527</name>
</gene>
<dbReference type="SUPFAM" id="SSF48403">
    <property type="entry name" value="Ankyrin repeat"/>
    <property type="match status" value="1"/>
</dbReference>
<dbReference type="InterPro" id="IPR002110">
    <property type="entry name" value="Ankyrin_rpt"/>
</dbReference>